<dbReference type="PROSITE" id="PS50222">
    <property type="entry name" value="EF_HAND_2"/>
    <property type="match status" value="4"/>
</dbReference>
<feature type="domain" description="EF-hand" evidence="2">
    <location>
        <begin position="219"/>
        <end position="254"/>
    </location>
</feature>
<dbReference type="InterPro" id="IPR002048">
    <property type="entry name" value="EF_hand_dom"/>
</dbReference>
<dbReference type="InterPro" id="IPR011992">
    <property type="entry name" value="EF-hand-dom_pair"/>
</dbReference>
<dbReference type="Proteomes" id="UP001497480">
    <property type="component" value="Unassembled WGS sequence"/>
</dbReference>
<feature type="domain" description="EF-hand" evidence="2">
    <location>
        <begin position="181"/>
        <end position="216"/>
    </location>
</feature>
<dbReference type="GO" id="GO:0005509">
    <property type="term" value="F:calcium ion binding"/>
    <property type="evidence" value="ECO:0007669"/>
    <property type="project" value="InterPro"/>
</dbReference>
<evidence type="ECO:0000259" key="2">
    <source>
        <dbReference type="PROSITE" id="PS50222"/>
    </source>
</evidence>
<evidence type="ECO:0000313" key="4">
    <source>
        <dbReference type="Proteomes" id="UP001497480"/>
    </source>
</evidence>
<dbReference type="InterPro" id="IPR052591">
    <property type="entry name" value="CML21-like"/>
</dbReference>
<dbReference type="EMBL" id="CAXHTB010000003">
    <property type="protein sequence ID" value="CAL0302839.1"/>
    <property type="molecule type" value="Genomic_DNA"/>
</dbReference>
<dbReference type="Pfam" id="PF13499">
    <property type="entry name" value="EF-hand_7"/>
    <property type="match status" value="2"/>
</dbReference>
<dbReference type="InterPro" id="IPR018247">
    <property type="entry name" value="EF_Hand_1_Ca_BS"/>
</dbReference>
<reference evidence="3 4" key="1">
    <citation type="submission" date="2024-03" db="EMBL/GenBank/DDBJ databases">
        <authorList>
            <person name="Martinez-Hernandez J."/>
        </authorList>
    </citation>
    <scope>NUCLEOTIDE SEQUENCE [LARGE SCALE GENOMIC DNA]</scope>
</reference>
<name>A0AAV1W0D5_LUPLU</name>
<dbReference type="PROSITE" id="PS00018">
    <property type="entry name" value="EF_HAND_1"/>
    <property type="match status" value="2"/>
</dbReference>
<dbReference type="Gene3D" id="1.10.238.10">
    <property type="entry name" value="EF-hand"/>
    <property type="match status" value="2"/>
</dbReference>
<keyword evidence="4" id="KW-1185">Reference proteome</keyword>
<dbReference type="CDD" id="cd00051">
    <property type="entry name" value="EFh"/>
    <property type="match status" value="1"/>
</dbReference>
<dbReference type="PANTHER" id="PTHR23064">
    <property type="entry name" value="TROPONIN"/>
    <property type="match status" value="1"/>
</dbReference>
<evidence type="ECO:0000313" key="3">
    <source>
        <dbReference type="EMBL" id="CAL0302839.1"/>
    </source>
</evidence>
<comment type="caution">
    <text evidence="3">The sequence shown here is derived from an EMBL/GenBank/DDBJ whole genome shotgun (WGS) entry which is preliminary data.</text>
</comment>
<gene>
    <name evidence="3" type="ORF">LLUT_LOCUS3899</name>
</gene>
<organism evidence="3 4">
    <name type="scientific">Lupinus luteus</name>
    <name type="common">European yellow lupine</name>
    <dbReference type="NCBI Taxonomy" id="3873"/>
    <lineage>
        <taxon>Eukaryota</taxon>
        <taxon>Viridiplantae</taxon>
        <taxon>Streptophyta</taxon>
        <taxon>Embryophyta</taxon>
        <taxon>Tracheophyta</taxon>
        <taxon>Spermatophyta</taxon>
        <taxon>Magnoliopsida</taxon>
        <taxon>eudicotyledons</taxon>
        <taxon>Gunneridae</taxon>
        <taxon>Pentapetalae</taxon>
        <taxon>rosids</taxon>
        <taxon>fabids</taxon>
        <taxon>Fabales</taxon>
        <taxon>Fabaceae</taxon>
        <taxon>Papilionoideae</taxon>
        <taxon>50 kb inversion clade</taxon>
        <taxon>genistoids sensu lato</taxon>
        <taxon>core genistoids</taxon>
        <taxon>Genisteae</taxon>
        <taxon>Lupinus</taxon>
    </lineage>
</organism>
<sequence>MHIIYPILTYHPFVLKTSFLLFITHKQSFTYLSRRPIKMGAALCCFGKASKQKSLDWELERKIVEMNRYKTGQTKFKSIDSIVMLFPMFKERLKILREMFEQYDEDSNGSIEPNELKKFVEHLQLHLSEEHIENLFHYCDIDGSKGIQFNEFIVLLCLIHLLQESQTYDNSSKTELAQFGETFDAIVEVFLFFDKNGDGKLNKKDMVKTLNETNPLERSPAHITRNRFKEMDWDRNGQVTFREFLFGFIKWIGIDVDE</sequence>
<evidence type="ECO:0000256" key="1">
    <source>
        <dbReference type="ARBA" id="ARBA00022837"/>
    </source>
</evidence>
<protein>
    <recommendedName>
        <fullName evidence="2">EF-hand domain-containing protein</fullName>
    </recommendedName>
</protein>
<feature type="domain" description="EF-hand" evidence="2">
    <location>
        <begin position="91"/>
        <end position="126"/>
    </location>
</feature>
<dbReference type="AlphaFoldDB" id="A0AAV1W0D5"/>
<feature type="domain" description="EF-hand" evidence="2">
    <location>
        <begin position="127"/>
        <end position="162"/>
    </location>
</feature>
<dbReference type="SMART" id="SM00054">
    <property type="entry name" value="EFh"/>
    <property type="match status" value="4"/>
</dbReference>
<dbReference type="SUPFAM" id="SSF47473">
    <property type="entry name" value="EF-hand"/>
    <property type="match status" value="1"/>
</dbReference>
<keyword evidence="1" id="KW-0106">Calcium</keyword>
<proteinExistence type="predicted"/>
<accession>A0AAV1W0D5</accession>